<dbReference type="Gene3D" id="3.30.1360.120">
    <property type="entry name" value="Probable tRNA modification gtpase trme, domain 1"/>
    <property type="match status" value="1"/>
</dbReference>
<dbReference type="SUPFAM" id="SSF54373">
    <property type="entry name" value="FAD-linked reductases, C-terminal domain"/>
    <property type="match status" value="1"/>
</dbReference>
<keyword evidence="8" id="KW-1185">Reference proteome</keyword>
<comment type="similarity">
    <text evidence="1">Belongs to the GcvT family.</text>
</comment>
<dbReference type="InterPro" id="IPR032503">
    <property type="entry name" value="FAO_M"/>
</dbReference>
<name>A0A3T0N305_9RHOB</name>
<reference evidence="7 8" key="1">
    <citation type="submission" date="2018-10" db="EMBL/GenBank/DDBJ databases">
        <title>Parasedimentitalea marina sp. nov., a psychrophilic bacterium isolated from deep seawater of the New Britain Trench.</title>
        <authorList>
            <person name="Cao J."/>
        </authorList>
    </citation>
    <scope>NUCLEOTIDE SEQUENCE [LARGE SCALE GENOMIC DNA]</scope>
    <source>
        <strain evidence="7 8">W43</strain>
    </source>
</reference>
<feature type="domain" description="FAD dependent oxidoreductase" evidence="3">
    <location>
        <begin position="6"/>
        <end position="367"/>
    </location>
</feature>
<dbReference type="OrthoDB" id="7156675at2"/>
<dbReference type="SUPFAM" id="SSF103025">
    <property type="entry name" value="Folate-binding domain"/>
    <property type="match status" value="1"/>
</dbReference>
<dbReference type="Gene3D" id="3.50.50.60">
    <property type="entry name" value="FAD/NAD(P)-binding domain"/>
    <property type="match status" value="1"/>
</dbReference>
<dbReference type="Gene3D" id="3.30.70.1400">
    <property type="entry name" value="Aminomethyltransferase beta-barrel domains"/>
    <property type="match status" value="1"/>
</dbReference>
<dbReference type="Pfam" id="PF01571">
    <property type="entry name" value="GCV_T"/>
    <property type="match status" value="1"/>
</dbReference>
<organism evidence="7 8">
    <name type="scientific">Parasedimentitalea marina</name>
    <dbReference type="NCBI Taxonomy" id="2483033"/>
    <lineage>
        <taxon>Bacteria</taxon>
        <taxon>Pseudomonadati</taxon>
        <taxon>Pseudomonadota</taxon>
        <taxon>Alphaproteobacteria</taxon>
        <taxon>Rhodobacterales</taxon>
        <taxon>Paracoccaceae</taxon>
        <taxon>Parasedimentitalea</taxon>
    </lineage>
</organism>
<dbReference type="PANTHER" id="PTHR13847">
    <property type="entry name" value="SARCOSINE DEHYDROGENASE-RELATED"/>
    <property type="match status" value="1"/>
</dbReference>
<evidence type="ECO:0000256" key="2">
    <source>
        <dbReference type="ARBA" id="ARBA00023002"/>
    </source>
</evidence>
<accession>A0A3T0N305</accession>
<dbReference type="InterPro" id="IPR036188">
    <property type="entry name" value="FAD/NAD-bd_sf"/>
</dbReference>
<evidence type="ECO:0000313" key="8">
    <source>
        <dbReference type="Proteomes" id="UP000283063"/>
    </source>
</evidence>
<proteinExistence type="inferred from homology"/>
<evidence type="ECO:0000259" key="6">
    <source>
        <dbReference type="Pfam" id="PF16350"/>
    </source>
</evidence>
<dbReference type="GO" id="GO:0005737">
    <property type="term" value="C:cytoplasm"/>
    <property type="evidence" value="ECO:0007669"/>
    <property type="project" value="TreeGrafter"/>
</dbReference>
<dbReference type="EMBL" id="CP033219">
    <property type="protein sequence ID" value="AZV78367.1"/>
    <property type="molecule type" value="Genomic_DNA"/>
</dbReference>
<gene>
    <name evidence="7" type="ORF">EBB79_11090</name>
</gene>
<dbReference type="PANTHER" id="PTHR13847:SF187">
    <property type="entry name" value="DIMETHYLGLYCINE DEHYDROGENASE, MITOCHONDRIAL"/>
    <property type="match status" value="1"/>
</dbReference>
<evidence type="ECO:0000259" key="5">
    <source>
        <dbReference type="Pfam" id="PF08669"/>
    </source>
</evidence>
<evidence type="ECO:0000256" key="1">
    <source>
        <dbReference type="ARBA" id="ARBA00008609"/>
    </source>
</evidence>
<dbReference type="Pfam" id="PF08669">
    <property type="entry name" value="GCV_T_C"/>
    <property type="match status" value="1"/>
</dbReference>
<sequence length="805" mass="88812">MKTTTRVAVIGGGVVGCSVLYHLTKLGWSDVMLLERSELTSGSTWHAAGGFHTLNGDTNMAALQGYTIKLYRELEEITGMSCGLHHVGGITLADNQERFDMLKAERAKHRFMGLETEIISPEEIRKIAPVTNTDGILGGLYDPLDGHLDPSGTTHAYAKAARLGGATIETHCKVLETNQRPDGTWDVVTNKGTIHAEHVVNAGGLWAREVGAMAGVYMPLHPMEHQYIVTDEVPMIAEIIDGGGEHPHVMDPAGESYLRQEGRGLCIGFYEQPCKPWAVDGTPWDFGHELLQDDFDKIEDSIAFAYKRFPALETAGVKSVIHGPFTFAPDGNPLVGPVPGMRNYWSACAVMAGFSQGGGVGLMLAQWMINGETERDTFAMDCARFGDWITPGYTRPKVIENYQTRFSIAYPNEELPAARPFRTTPMYDIFDGMGVVWGQQYGLEVANYFAAEGEPRYETPSFRRSNAFDAAAREVKTVRSAVGINELHNFGKYLVTGAGARAWLDRIMAGRVPKPGRLSLTPMLSPKGRLIGDFTISCLGEEEFQLTASYGSQAFHWRWFLQNLDDGVKLENISDIRSGFQIAGPLAREVLQACTRRDISDMKFMDVRRMSVGMADCIVQRVSYTGDLGYEIYCDLPSLRALWQVLWQAGEPRGMRPFGMRAMMSLRLDKFFGSWLSEFSPDYTAAETGLDRFISFKKDTPFIGRAAAEAERDTGPTRKLCAFEVEADDADVVAYEPIWLDGAVVGFCTSGGYSHHASKSIALGFVPIDRAKDGLTVEIEILGKMYQAKLITTPLFDADGARMRG</sequence>
<evidence type="ECO:0000259" key="3">
    <source>
        <dbReference type="Pfam" id="PF01266"/>
    </source>
</evidence>
<dbReference type="Pfam" id="PF01266">
    <property type="entry name" value="DAO"/>
    <property type="match status" value="1"/>
</dbReference>
<dbReference type="InterPro" id="IPR027266">
    <property type="entry name" value="TrmE/GcvT-like"/>
</dbReference>
<feature type="domain" description="GCVT N-terminal" evidence="4">
    <location>
        <begin position="426"/>
        <end position="698"/>
    </location>
</feature>
<dbReference type="SUPFAM" id="SSF101790">
    <property type="entry name" value="Aminomethyltransferase beta-barrel domain"/>
    <property type="match status" value="1"/>
</dbReference>
<dbReference type="InterPro" id="IPR006076">
    <property type="entry name" value="FAD-dep_OxRdtase"/>
</dbReference>
<dbReference type="GO" id="GO:0047865">
    <property type="term" value="F:dimethylglycine dehydrogenase activity"/>
    <property type="evidence" value="ECO:0007669"/>
    <property type="project" value="TreeGrafter"/>
</dbReference>
<feature type="domain" description="Aminomethyltransferase C-terminal" evidence="5">
    <location>
        <begin position="718"/>
        <end position="797"/>
    </location>
</feature>
<protein>
    <submittedName>
        <fullName evidence="7">FAD-dependent oxidoreductase</fullName>
    </submittedName>
</protein>
<dbReference type="InterPro" id="IPR013977">
    <property type="entry name" value="GcvT_C"/>
</dbReference>
<keyword evidence="2" id="KW-0560">Oxidoreductase</keyword>
<dbReference type="InterPro" id="IPR006222">
    <property type="entry name" value="GCVT_N"/>
</dbReference>
<evidence type="ECO:0000313" key="7">
    <source>
        <dbReference type="EMBL" id="AZV78367.1"/>
    </source>
</evidence>
<dbReference type="Proteomes" id="UP000283063">
    <property type="component" value="Chromosome"/>
</dbReference>
<dbReference type="PROSITE" id="PS51257">
    <property type="entry name" value="PROKAR_LIPOPROTEIN"/>
    <property type="match status" value="1"/>
</dbReference>
<dbReference type="AlphaFoldDB" id="A0A3T0N305"/>
<dbReference type="SUPFAM" id="SSF51905">
    <property type="entry name" value="FAD/NAD(P)-binding domain"/>
    <property type="match status" value="1"/>
</dbReference>
<feature type="domain" description="FAD dependent oxidoreductase central" evidence="6">
    <location>
        <begin position="370"/>
        <end position="423"/>
    </location>
</feature>
<dbReference type="Gene3D" id="3.30.9.10">
    <property type="entry name" value="D-Amino Acid Oxidase, subunit A, domain 2"/>
    <property type="match status" value="1"/>
</dbReference>
<dbReference type="RefSeq" id="WP_127748930.1">
    <property type="nucleotide sequence ID" value="NZ_CP033219.1"/>
</dbReference>
<dbReference type="Gene3D" id="2.40.30.110">
    <property type="entry name" value="Aminomethyltransferase beta-barrel domains"/>
    <property type="match status" value="1"/>
</dbReference>
<dbReference type="Pfam" id="PF16350">
    <property type="entry name" value="FAO_M"/>
    <property type="match status" value="1"/>
</dbReference>
<evidence type="ECO:0000259" key="4">
    <source>
        <dbReference type="Pfam" id="PF01571"/>
    </source>
</evidence>
<dbReference type="KEGG" id="sedi:EBB79_11090"/>
<dbReference type="InterPro" id="IPR029043">
    <property type="entry name" value="GcvT/YgfZ_C"/>
</dbReference>